<dbReference type="Gene3D" id="3.40.630.30">
    <property type="match status" value="1"/>
</dbReference>
<dbReference type="RefSeq" id="WP_379667005.1">
    <property type="nucleotide sequence ID" value="NZ_JBHULH010000008.1"/>
</dbReference>
<dbReference type="PANTHER" id="PTHR43617">
    <property type="entry name" value="L-AMINO ACID N-ACETYLTRANSFERASE"/>
    <property type="match status" value="1"/>
</dbReference>
<proteinExistence type="predicted"/>
<dbReference type="InterPro" id="IPR016181">
    <property type="entry name" value="Acyl_CoA_acyltransferase"/>
</dbReference>
<dbReference type="CDD" id="cd04301">
    <property type="entry name" value="NAT_SF"/>
    <property type="match status" value="1"/>
</dbReference>
<comment type="caution">
    <text evidence="2">The sequence shown here is derived from an EMBL/GenBank/DDBJ whole genome shotgun (WGS) entry which is preliminary data.</text>
</comment>
<evidence type="ECO:0000259" key="1">
    <source>
        <dbReference type="PROSITE" id="PS51186"/>
    </source>
</evidence>
<keyword evidence="3" id="KW-1185">Reference proteome</keyword>
<dbReference type="InterPro" id="IPR000182">
    <property type="entry name" value="GNAT_dom"/>
</dbReference>
<sequence>MLHIRTATPEDATVLALLGRVTYAESHGHFIQCKTHLLNYGDEAFAVSKIKSELNDPTILYHIVTYDDFPVGYSKIVMHASREEINSENICRLERIYILDDFISKKIGIQLLNKIIEESTALGFEKIWLTVYIKNQRAIRFYEKNDFKTVGQMDYYVDGVPYENFVLAKNIQKQ</sequence>
<reference evidence="3" key="1">
    <citation type="journal article" date="2019" name="Int. J. Syst. Evol. Microbiol.">
        <title>The Global Catalogue of Microorganisms (GCM) 10K type strain sequencing project: providing services to taxonomists for standard genome sequencing and annotation.</title>
        <authorList>
            <consortium name="The Broad Institute Genomics Platform"/>
            <consortium name="The Broad Institute Genome Sequencing Center for Infectious Disease"/>
            <person name="Wu L."/>
            <person name="Ma J."/>
        </authorList>
    </citation>
    <scope>NUCLEOTIDE SEQUENCE [LARGE SCALE GENOMIC DNA]</scope>
    <source>
        <strain evidence="3">KCTC 52127</strain>
    </source>
</reference>
<dbReference type="InterPro" id="IPR050276">
    <property type="entry name" value="MshD_Acetyltransferase"/>
</dbReference>
<name>A0ABW5LU34_9FLAO</name>
<feature type="domain" description="N-acetyltransferase" evidence="1">
    <location>
        <begin position="2"/>
        <end position="172"/>
    </location>
</feature>
<dbReference type="GO" id="GO:0016746">
    <property type="term" value="F:acyltransferase activity"/>
    <property type="evidence" value="ECO:0007669"/>
    <property type="project" value="UniProtKB-KW"/>
</dbReference>
<organism evidence="2 3">
    <name type="scientific">Pseudotenacibaculum haliotis</name>
    <dbReference type="NCBI Taxonomy" id="1862138"/>
    <lineage>
        <taxon>Bacteria</taxon>
        <taxon>Pseudomonadati</taxon>
        <taxon>Bacteroidota</taxon>
        <taxon>Flavobacteriia</taxon>
        <taxon>Flavobacteriales</taxon>
        <taxon>Flavobacteriaceae</taxon>
        <taxon>Pseudotenacibaculum</taxon>
    </lineage>
</organism>
<dbReference type="PROSITE" id="PS51186">
    <property type="entry name" value="GNAT"/>
    <property type="match status" value="1"/>
</dbReference>
<dbReference type="Pfam" id="PF00583">
    <property type="entry name" value="Acetyltransf_1"/>
    <property type="match status" value="1"/>
</dbReference>
<accession>A0ABW5LU34</accession>
<evidence type="ECO:0000313" key="2">
    <source>
        <dbReference type="EMBL" id="MFD2568302.1"/>
    </source>
</evidence>
<dbReference type="SUPFAM" id="SSF55729">
    <property type="entry name" value="Acyl-CoA N-acyltransferases (Nat)"/>
    <property type="match status" value="1"/>
</dbReference>
<protein>
    <submittedName>
        <fullName evidence="2">GNAT family N-acetyltransferase</fullName>
        <ecNumber evidence="2">2.3.-.-</ecNumber>
    </submittedName>
</protein>
<dbReference type="EMBL" id="JBHULH010000008">
    <property type="protein sequence ID" value="MFD2568302.1"/>
    <property type="molecule type" value="Genomic_DNA"/>
</dbReference>
<gene>
    <name evidence="2" type="ORF">ACFSRZ_13065</name>
</gene>
<dbReference type="PANTHER" id="PTHR43617:SF33">
    <property type="entry name" value="SPORE COAT POLYSACCHARIDE BIOSYNTHESIS PROTEIN SPSD"/>
    <property type="match status" value="1"/>
</dbReference>
<evidence type="ECO:0000313" key="3">
    <source>
        <dbReference type="Proteomes" id="UP001597508"/>
    </source>
</evidence>
<keyword evidence="2" id="KW-0012">Acyltransferase</keyword>
<keyword evidence="2" id="KW-0808">Transferase</keyword>
<dbReference type="Proteomes" id="UP001597508">
    <property type="component" value="Unassembled WGS sequence"/>
</dbReference>
<dbReference type="EC" id="2.3.-.-" evidence="2"/>